<gene>
    <name evidence="7" type="primary">flgL</name>
    <name evidence="7" type="ORF">N4G40_03485</name>
</gene>
<dbReference type="InterPro" id="IPR013384">
    <property type="entry name" value="Flagell_FlgL"/>
</dbReference>
<evidence type="ECO:0000313" key="8">
    <source>
        <dbReference type="Proteomes" id="UP001288620"/>
    </source>
</evidence>
<evidence type="ECO:0000313" key="7">
    <source>
        <dbReference type="EMBL" id="MDZ7277346.1"/>
    </source>
</evidence>
<dbReference type="PANTHER" id="PTHR42792:SF1">
    <property type="entry name" value="FLAGELLAR HOOK-ASSOCIATED PROTEIN 3"/>
    <property type="match status" value="1"/>
</dbReference>
<evidence type="ECO:0000256" key="5">
    <source>
        <dbReference type="ARBA" id="ARBA00023143"/>
    </source>
</evidence>
<dbReference type="Pfam" id="PF00669">
    <property type="entry name" value="Flagellin_N"/>
    <property type="match status" value="1"/>
</dbReference>
<dbReference type="RefSeq" id="WP_322541463.1">
    <property type="nucleotide sequence ID" value="NZ_JAOBTT010000001.1"/>
</dbReference>
<name>A0ABU5LC87_9GAMM</name>
<keyword evidence="7" id="KW-0282">Flagellum</keyword>
<dbReference type="SUPFAM" id="SSF64518">
    <property type="entry name" value="Phase 1 flagellin"/>
    <property type="match status" value="1"/>
</dbReference>
<keyword evidence="7" id="KW-0969">Cilium</keyword>
<evidence type="ECO:0000256" key="3">
    <source>
        <dbReference type="ARBA" id="ARBA00005709"/>
    </source>
</evidence>
<evidence type="ECO:0000256" key="1">
    <source>
        <dbReference type="ARBA" id="ARBA00004365"/>
    </source>
</evidence>
<evidence type="ECO:0000256" key="4">
    <source>
        <dbReference type="ARBA" id="ARBA00022525"/>
    </source>
</evidence>
<comment type="caution">
    <text evidence="7">The sequence shown here is derived from an EMBL/GenBank/DDBJ whole genome shotgun (WGS) entry which is preliminary data.</text>
</comment>
<accession>A0ABU5LC87</accession>
<proteinExistence type="inferred from homology"/>
<organism evidence="7 8">
    <name type="scientific">Pantoea eucrina</name>
    <dbReference type="NCBI Taxonomy" id="472693"/>
    <lineage>
        <taxon>Bacteria</taxon>
        <taxon>Pseudomonadati</taxon>
        <taxon>Pseudomonadota</taxon>
        <taxon>Gammaproteobacteria</taxon>
        <taxon>Enterobacterales</taxon>
        <taxon>Erwiniaceae</taxon>
        <taxon>Pantoea</taxon>
    </lineage>
</organism>
<protein>
    <submittedName>
        <fullName evidence="7">Flagellar hook-associated protein FlgL</fullName>
    </submittedName>
</protein>
<comment type="similarity">
    <text evidence="3">Belongs to the bacterial flagellin family.</text>
</comment>
<dbReference type="Proteomes" id="UP001288620">
    <property type="component" value="Unassembled WGS sequence"/>
</dbReference>
<dbReference type="InterPro" id="IPR001492">
    <property type="entry name" value="Flagellin"/>
</dbReference>
<keyword evidence="4" id="KW-0964">Secreted</keyword>
<dbReference type="EMBL" id="JAOBTT010000001">
    <property type="protein sequence ID" value="MDZ7277346.1"/>
    <property type="molecule type" value="Genomic_DNA"/>
</dbReference>
<reference evidence="8" key="1">
    <citation type="submission" date="2023-07" db="EMBL/GenBank/DDBJ databases">
        <title>Structural and functional analysis of rice phyllospheric bacteria for their antimicrobial properties and defense elicitation against blast disease.</title>
        <authorList>
            <person name="Sahu K.P."/>
            <person name="Asharani P."/>
            <person name="Kumar M."/>
            <person name="Reddy B."/>
            <person name="Kumar A."/>
        </authorList>
    </citation>
    <scope>NUCLEOTIDE SEQUENCE [LARGE SCALE GENOMIC DNA]</scope>
    <source>
        <strain evidence="8">OsEp_Plm_30P10</strain>
    </source>
</reference>
<evidence type="ECO:0000256" key="2">
    <source>
        <dbReference type="ARBA" id="ARBA00004613"/>
    </source>
</evidence>
<feature type="domain" description="Flagellin N-terminal" evidence="6">
    <location>
        <begin position="10"/>
        <end position="140"/>
    </location>
</feature>
<dbReference type="Gene3D" id="1.20.1330.10">
    <property type="entry name" value="f41 fragment of flagellin, N-terminal domain"/>
    <property type="match status" value="1"/>
</dbReference>
<dbReference type="InterPro" id="IPR001029">
    <property type="entry name" value="Flagellin_N"/>
</dbReference>
<evidence type="ECO:0000259" key="6">
    <source>
        <dbReference type="Pfam" id="PF00669"/>
    </source>
</evidence>
<keyword evidence="8" id="KW-1185">Reference proteome</keyword>
<keyword evidence="7" id="KW-0966">Cell projection</keyword>
<keyword evidence="5" id="KW-0975">Bacterial flagellum</keyword>
<sequence length="302" mass="32968">MRVTSQNFGTTLMSNLRTNTSKLNTLMAQIAEQKRVRVPSDDPIASAQLSQLRREQAATAQYQRNISQVSSSLSQQETQVESSSDLLLSVLDTLRTANNGQYSGEDMGGFAAELETLQSSLIAQLNSQDESGRYLFAGTLTDRPPVVRDANTGEWIYNGNHDSVSTPIGNGVMLTANTDLAASFGDDMKMLNQLETLLGKMANPAIPPQSYSADITAMIAQSQTTFDNVTRIFTDLGSRQNSLTLLQEAHADNTLIQEDMTQQLQGLDMANAMLDLNRYTLASQAAYKTYGQVATLSLFSVR</sequence>
<comment type="subcellular location">
    <subcellularLocation>
        <location evidence="1">Bacterial flagellum</location>
    </subcellularLocation>
    <subcellularLocation>
        <location evidence="2">Secreted</location>
    </subcellularLocation>
</comment>
<dbReference type="PANTHER" id="PTHR42792">
    <property type="entry name" value="FLAGELLIN"/>
    <property type="match status" value="1"/>
</dbReference>
<dbReference type="NCBIfam" id="TIGR02550">
    <property type="entry name" value="flagell_flgL"/>
    <property type="match status" value="1"/>
</dbReference>